<dbReference type="CDD" id="cd04301">
    <property type="entry name" value="NAT_SF"/>
    <property type="match status" value="1"/>
</dbReference>
<keyword evidence="5" id="KW-1185">Reference proteome</keyword>
<keyword evidence="2" id="KW-0012">Acyltransferase</keyword>
<dbReference type="Pfam" id="PF00583">
    <property type="entry name" value="Acetyltransf_1"/>
    <property type="match status" value="1"/>
</dbReference>
<organism evidence="4 5">
    <name type="scientific">Ancylobacter rudongensis</name>
    <dbReference type="NCBI Taxonomy" id="177413"/>
    <lineage>
        <taxon>Bacteria</taxon>
        <taxon>Pseudomonadati</taxon>
        <taxon>Pseudomonadota</taxon>
        <taxon>Alphaproteobacteria</taxon>
        <taxon>Hyphomicrobiales</taxon>
        <taxon>Xanthobacteraceae</taxon>
        <taxon>Ancylobacter</taxon>
    </lineage>
</organism>
<dbReference type="NCBIfam" id="NF002959">
    <property type="entry name" value="PRK03624.1"/>
    <property type="match status" value="1"/>
</dbReference>
<sequence length="142" mass="15523">MTLDIDSARMDDESAVVALWQACGLTVPYNDPAADFRFARGGANSDVLVARRDGGRVFASAMVGHDGHRGWIYYVAVDPTLQRQGVGAEIVSAAEAWLKARDVPKVQLLVRETNTAVVAFYEKLGFEVAPRVVLSKWIDGRD</sequence>
<protein>
    <submittedName>
        <fullName evidence="4">Acetyltransferase (GNAT) family protein</fullName>
    </submittedName>
</protein>
<reference evidence="5" key="1">
    <citation type="submission" date="2016-10" db="EMBL/GenBank/DDBJ databases">
        <authorList>
            <person name="Varghese N."/>
            <person name="Submissions S."/>
        </authorList>
    </citation>
    <scope>NUCLEOTIDE SEQUENCE [LARGE SCALE GENOMIC DNA]</scope>
    <source>
        <strain evidence="5">CGMCC 1.1761</strain>
    </source>
</reference>
<gene>
    <name evidence="4" type="ORF">SAMN05660859_2693</name>
</gene>
<dbReference type="InterPro" id="IPR016181">
    <property type="entry name" value="Acyl_CoA_acyltransferase"/>
</dbReference>
<dbReference type="STRING" id="177413.SAMN05660859_2693"/>
<dbReference type="GO" id="GO:0016747">
    <property type="term" value="F:acyltransferase activity, transferring groups other than amino-acyl groups"/>
    <property type="evidence" value="ECO:0007669"/>
    <property type="project" value="InterPro"/>
</dbReference>
<dbReference type="Gene3D" id="3.40.630.30">
    <property type="match status" value="1"/>
</dbReference>
<name>A0A1G4T736_9HYPH</name>
<dbReference type="InterPro" id="IPR000182">
    <property type="entry name" value="GNAT_dom"/>
</dbReference>
<dbReference type="RefSeq" id="WP_091440449.1">
    <property type="nucleotide sequence ID" value="NZ_FMTP01000004.1"/>
</dbReference>
<dbReference type="SUPFAM" id="SSF55729">
    <property type="entry name" value="Acyl-CoA N-acyltransferases (Nat)"/>
    <property type="match status" value="1"/>
</dbReference>
<evidence type="ECO:0000259" key="3">
    <source>
        <dbReference type="PROSITE" id="PS51186"/>
    </source>
</evidence>
<evidence type="ECO:0000256" key="1">
    <source>
        <dbReference type="ARBA" id="ARBA00022679"/>
    </source>
</evidence>
<dbReference type="PANTHER" id="PTHR43877">
    <property type="entry name" value="AMINOALKYLPHOSPHONATE N-ACETYLTRANSFERASE-RELATED-RELATED"/>
    <property type="match status" value="1"/>
</dbReference>
<accession>A0A1G4T736</accession>
<proteinExistence type="predicted"/>
<dbReference type="PROSITE" id="PS51186">
    <property type="entry name" value="GNAT"/>
    <property type="match status" value="1"/>
</dbReference>
<dbReference type="Proteomes" id="UP000198889">
    <property type="component" value="Unassembled WGS sequence"/>
</dbReference>
<dbReference type="AlphaFoldDB" id="A0A1G4T736"/>
<evidence type="ECO:0000256" key="2">
    <source>
        <dbReference type="ARBA" id="ARBA00023315"/>
    </source>
</evidence>
<dbReference type="InterPro" id="IPR050832">
    <property type="entry name" value="Bact_Acetyltransf"/>
</dbReference>
<dbReference type="EMBL" id="FMTP01000004">
    <property type="protein sequence ID" value="SCW77188.1"/>
    <property type="molecule type" value="Genomic_DNA"/>
</dbReference>
<evidence type="ECO:0000313" key="5">
    <source>
        <dbReference type="Proteomes" id="UP000198889"/>
    </source>
</evidence>
<keyword evidence="1 4" id="KW-0808">Transferase</keyword>
<feature type="domain" description="N-acetyltransferase" evidence="3">
    <location>
        <begin position="3"/>
        <end position="142"/>
    </location>
</feature>
<evidence type="ECO:0000313" key="4">
    <source>
        <dbReference type="EMBL" id="SCW77188.1"/>
    </source>
</evidence>